<name>W9Z6W7_9EURO</name>
<feature type="compositionally biased region" description="Polar residues" evidence="3">
    <location>
        <begin position="57"/>
        <end position="68"/>
    </location>
</feature>
<dbReference type="AlphaFoldDB" id="W9Z6W7"/>
<dbReference type="CDD" id="cd08249">
    <property type="entry name" value="enoyl_reductase_like"/>
    <property type="match status" value="1"/>
</dbReference>
<dbReference type="GeneID" id="19158257"/>
<dbReference type="InterPro" id="IPR020843">
    <property type="entry name" value="ER"/>
</dbReference>
<dbReference type="PANTHER" id="PTHR45348:SF2">
    <property type="entry name" value="ZINC-TYPE ALCOHOL DEHYDROGENASE-LIKE PROTEIN C2E1P3.01"/>
    <property type="match status" value="1"/>
</dbReference>
<dbReference type="GO" id="GO:0016651">
    <property type="term" value="F:oxidoreductase activity, acting on NAD(P)H"/>
    <property type="evidence" value="ECO:0007669"/>
    <property type="project" value="InterPro"/>
</dbReference>
<accession>W9Z6W7</accession>
<dbReference type="InterPro" id="IPR036291">
    <property type="entry name" value="NAD(P)-bd_dom_sf"/>
</dbReference>
<evidence type="ECO:0000256" key="3">
    <source>
        <dbReference type="SAM" id="MobiDB-lite"/>
    </source>
</evidence>
<comment type="caution">
    <text evidence="5">The sequence shown here is derived from an EMBL/GenBank/DDBJ whole genome shotgun (WGS) entry which is preliminary data.</text>
</comment>
<feature type="domain" description="Enoyl reductase (ER)" evidence="4">
    <location>
        <begin position="91"/>
        <end position="420"/>
    </location>
</feature>
<dbReference type="RefSeq" id="XP_007722458.1">
    <property type="nucleotide sequence ID" value="XM_007724268.1"/>
</dbReference>
<dbReference type="SUPFAM" id="SSF51735">
    <property type="entry name" value="NAD(P)-binding Rossmann-fold domains"/>
    <property type="match status" value="1"/>
</dbReference>
<dbReference type="eggNOG" id="KOG1198">
    <property type="taxonomic scope" value="Eukaryota"/>
</dbReference>
<evidence type="ECO:0000259" key="4">
    <source>
        <dbReference type="SMART" id="SM00829"/>
    </source>
</evidence>
<dbReference type="STRING" id="1182541.W9Z6W7"/>
<dbReference type="InterPro" id="IPR013154">
    <property type="entry name" value="ADH-like_N"/>
</dbReference>
<feature type="region of interest" description="Disordered" evidence="3">
    <location>
        <begin position="57"/>
        <end position="77"/>
    </location>
</feature>
<dbReference type="Pfam" id="PF08240">
    <property type="entry name" value="ADH_N"/>
    <property type="match status" value="1"/>
</dbReference>
<dbReference type="Proteomes" id="UP000019484">
    <property type="component" value="Unassembled WGS sequence"/>
</dbReference>
<dbReference type="OrthoDB" id="10257049at2759"/>
<dbReference type="InterPro" id="IPR047122">
    <property type="entry name" value="Trans-enoyl_RdTase-like"/>
</dbReference>
<protein>
    <recommendedName>
        <fullName evidence="4">Enoyl reductase (ER) domain-containing protein</fullName>
    </recommendedName>
</protein>
<dbReference type="Gene3D" id="3.40.50.720">
    <property type="entry name" value="NAD(P)-binding Rossmann-like Domain"/>
    <property type="match status" value="1"/>
</dbReference>
<dbReference type="Pfam" id="PF00107">
    <property type="entry name" value="ADH_zinc_N"/>
    <property type="match status" value="1"/>
</dbReference>
<dbReference type="PANTHER" id="PTHR45348">
    <property type="entry name" value="HYPOTHETICAL OXIDOREDUCTASE (EUROFUNG)"/>
    <property type="match status" value="1"/>
</dbReference>
<keyword evidence="6" id="KW-1185">Reference proteome</keyword>
<dbReference type="InterPro" id="IPR011032">
    <property type="entry name" value="GroES-like_sf"/>
</dbReference>
<keyword evidence="2" id="KW-0560">Oxidoreductase</keyword>
<comment type="similarity">
    <text evidence="1">Belongs to the zinc-containing alcohol dehydrogenase family.</text>
</comment>
<proteinExistence type="inferred from homology"/>
<reference evidence="5 6" key="1">
    <citation type="submission" date="2013-03" db="EMBL/GenBank/DDBJ databases">
        <title>The Genome Sequence of Capronia coronata CBS 617.96.</title>
        <authorList>
            <consortium name="The Broad Institute Genomics Platform"/>
            <person name="Cuomo C."/>
            <person name="de Hoog S."/>
            <person name="Gorbushina A."/>
            <person name="Walker B."/>
            <person name="Young S.K."/>
            <person name="Zeng Q."/>
            <person name="Gargeya S."/>
            <person name="Fitzgerald M."/>
            <person name="Haas B."/>
            <person name="Abouelleil A."/>
            <person name="Allen A.W."/>
            <person name="Alvarado L."/>
            <person name="Arachchi H.M."/>
            <person name="Berlin A.M."/>
            <person name="Chapman S.B."/>
            <person name="Gainer-Dewar J."/>
            <person name="Goldberg J."/>
            <person name="Griggs A."/>
            <person name="Gujja S."/>
            <person name="Hansen M."/>
            <person name="Howarth C."/>
            <person name="Imamovic A."/>
            <person name="Ireland A."/>
            <person name="Larimer J."/>
            <person name="McCowan C."/>
            <person name="Murphy C."/>
            <person name="Pearson M."/>
            <person name="Poon T.W."/>
            <person name="Priest M."/>
            <person name="Roberts A."/>
            <person name="Saif S."/>
            <person name="Shea T."/>
            <person name="Sisk P."/>
            <person name="Sykes S."/>
            <person name="Wortman J."/>
            <person name="Nusbaum C."/>
            <person name="Birren B."/>
        </authorList>
    </citation>
    <scope>NUCLEOTIDE SEQUENCE [LARGE SCALE GENOMIC DNA]</scope>
    <source>
        <strain evidence="5 6">CBS 617.96</strain>
    </source>
</reference>
<dbReference type="SUPFAM" id="SSF50129">
    <property type="entry name" value="GroES-like"/>
    <property type="match status" value="1"/>
</dbReference>
<dbReference type="HOGENOM" id="CLU_026673_16_2_1"/>
<sequence>MATEPVLTLEPRVKDSRGFWKQKRLERKPLVAVSAVEINQKESSSVVETVQDRQSETLAVQSPAQKPASQLDEEQYSSEEHIMRQNALIITPNRSYQLITDFPVSRKLAPGEVMIRNKAAGLNHIDWKSVEYNFCLPELPWVTGREMAGVVEHVGPGVTRLKKGDHVWTSTYYRDRRAGCFQDLVVVPEHTVFSIPINLDFHTAAILGVAGLTAAMTLWKWLRIPMHTDSQDQQQEPEREVMLVWGGSTATGQFAIQLAERAGIEVIAVCSEATTQLVTSLGATHVVAYTNKTDPQIIDEIVSLARGRLTKAIDLVGATTAKLVLQVITACSDTEIDFAPVAYMSSKEVVPPNARVHIVEMKQFVMDSSCGIYGERLNQLIEDGAIKIPTVSVLKGGLSAVEDGLRLVKEGNLAGRKLVVSLCH</sequence>
<dbReference type="SMART" id="SM00829">
    <property type="entry name" value="PKS_ER"/>
    <property type="match status" value="1"/>
</dbReference>
<dbReference type="Gene3D" id="3.90.180.10">
    <property type="entry name" value="Medium-chain alcohol dehydrogenases, catalytic domain"/>
    <property type="match status" value="1"/>
</dbReference>
<dbReference type="InterPro" id="IPR013149">
    <property type="entry name" value="ADH-like_C"/>
</dbReference>
<evidence type="ECO:0000256" key="1">
    <source>
        <dbReference type="ARBA" id="ARBA00008072"/>
    </source>
</evidence>
<evidence type="ECO:0000313" key="6">
    <source>
        <dbReference type="Proteomes" id="UP000019484"/>
    </source>
</evidence>
<dbReference type="EMBL" id="AMWN01000003">
    <property type="protein sequence ID" value="EXJ90264.1"/>
    <property type="molecule type" value="Genomic_DNA"/>
</dbReference>
<evidence type="ECO:0000256" key="2">
    <source>
        <dbReference type="ARBA" id="ARBA00023002"/>
    </source>
</evidence>
<gene>
    <name evidence="5" type="ORF">A1O1_03363</name>
</gene>
<evidence type="ECO:0000313" key="5">
    <source>
        <dbReference type="EMBL" id="EXJ90264.1"/>
    </source>
</evidence>
<organism evidence="5 6">
    <name type="scientific">Capronia coronata CBS 617.96</name>
    <dbReference type="NCBI Taxonomy" id="1182541"/>
    <lineage>
        <taxon>Eukaryota</taxon>
        <taxon>Fungi</taxon>
        <taxon>Dikarya</taxon>
        <taxon>Ascomycota</taxon>
        <taxon>Pezizomycotina</taxon>
        <taxon>Eurotiomycetes</taxon>
        <taxon>Chaetothyriomycetidae</taxon>
        <taxon>Chaetothyriales</taxon>
        <taxon>Herpotrichiellaceae</taxon>
        <taxon>Capronia</taxon>
    </lineage>
</organism>